<dbReference type="Proteomes" id="UP001606300">
    <property type="component" value="Unassembled WGS sequence"/>
</dbReference>
<sequence>MRHRGVVSLFLLLILAVGGLLLDSVFGDQFLAVYSIPTAVLAPMLIAPSALLMTSTPLRAQVRARYPTAWVRWLVWPAFILCLAGMLFISGQGWVAGGSRLLARDQSTVELQVVTVGRYESRRTLCLQRVEVKYMEVKSRLCADPFLAQGEVLDGKKLLAVGVTSPLGLHIEALRLQ</sequence>
<dbReference type="EMBL" id="JBIGHY010000006">
    <property type="protein sequence ID" value="MFG6415629.1"/>
    <property type="molecule type" value="Genomic_DNA"/>
</dbReference>
<evidence type="ECO:0008006" key="4">
    <source>
        <dbReference type="Google" id="ProtNLM"/>
    </source>
</evidence>
<evidence type="ECO:0000313" key="3">
    <source>
        <dbReference type="Proteomes" id="UP001606300"/>
    </source>
</evidence>
<evidence type="ECO:0000256" key="1">
    <source>
        <dbReference type="SAM" id="Phobius"/>
    </source>
</evidence>
<evidence type="ECO:0000313" key="2">
    <source>
        <dbReference type="EMBL" id="MFG6415629.1"/>
    </source>
</evidence>
<gene>
    <name evidence="2" type="ORF">ACG02S_17185</name>
</gene>
<dbReference type="RefSeq" id="WP_394471700.1">
    <property type="nucleotide sequence ID" value="NZ_JBIGHY010000006.1"/>
</dbReference>
<keyword evidence="1" id="KW-1133">Transmembrane helix</keyword>
<feature type="transmembrane region" description="Helical" evidence="1">
    <location>
        <begin position="32"/>
        <end position="52"/>
    </location>
</feature>
<protein>
    <recommendedName>
        <fullName evidence="4">DUF4131 domain-containing protein</fullName>
    </recommendedName>
</protein>
<accession>A0ABW7ERX1</accession>
<proteinExistence type="predicted"/>
<name>A0ABW7ERX1_9BURK</name>
<reference evidence="2 3" key="1">
    <citation type="submission" date="2024-09" db="EMBL/GenBank/DDBJ databases">
        <title>Novel species of the genus Pelomonas and Roseateles isolated from streams.</title>
        <authorList>
            <person name="Lu H."/>
        </authorList>
    </citation>
    <scope>NUCLEOTIDE SEQUENCE [LARGE SCALE GENOMIC DNA]</scope>
    <source>
        <strain evidence="2 3">DC23W</strain>
    </source>
</reference>
<comment type="caution">
    <text evidence="2">The sequence shown here is derived from an EMBL/GenBank/DDBJ whole genome shotgun (WGS) entry which is preliminary data.</text>
</comment>
<feature type="transmembrane region" description="Helical" evidence="1">
    <location>
        <begin position="73"/>
        <end position="95"/>
    </location>
</feature>
<keyword evidence="1" id="KW-0472">Membrane</keyword>
<keyword evidence="3" id="KW-1185">Reference proteome</keyword>
<organism evidence="2 3">
    <name type="scientific">Pelomonas dachongensis</name>
    <dbReference type="NCBI Taxonomy" id="3299029"/>
    <lineage>
        <taxon>Bacteria</taxon>
        <taxon>Pseudomonadati</taxon>
        <taxon>Pseudomonadota</taxon>
        <taxon>Betaproteobacteria</taxon>
        <taxon>Burkholderiales</taxon>
        <taxon>Sphaerotilaceae</taxon>
        <taxon>Roseateles</taxon>
    </lineage>
</organism>
<keyword evidence="1" id="KW-0812">Transmembrane</keyword>